<dbReference type="Gene3D" id="1.20.1600.10">
    <property type="entry name" value="Outer membrane efflux proteins (OEP)"/>
    <property type="match status" value="1"/>
</dbReference>
<dbReference type="AlphaFoldDB" id="A0A3N4U7Z4"/>
<dbReference type="PANTHER" id="PTHR30203">
    <property type="entry name" value="OUTER MEMBRANE CATION EFFLUX PROTEIN"/>
    <property type="match status" value="1"/>
</dbReference>
<evidence type="ECO:0000256" key="1">
    <source>
        <dbReference type="SAM" id="SignalP"/>
    </source>
</evidence>
<dbReference type="PANTHER" id="PTHR30203:SF24">
    <property type="entry name" value="BLR4935 PROTEIN"/>
    <property type="match status" value="1"/>
</dbReference>
<dbReference type="Proteomes" id="UP000272193">
    <property type="component" value="Unassembled WGS sequence"/>
</dbReference>
<dbReference type="EMBL" id="RKQL01000004">
    <property type="protein sequence ID" value="RPE66863.1"/>
    <property type="molecule type" value="Genomic_DNA"/>
</dbReference>
<feature type="chain" id="PRO_5018186672" evidence="1">
    <location>
        <begin position="26"/>
        <end position="429"/>
    </location>
</feature>
<dbReference type="InterPro" id="IPR010131">
    <property type="entry name" value="MdtP/NodT-like"/>
</dbReference>
<dbReference type="RefSeq" id="WP_124223077.1">
    <property type="nucleotide sequence ID" value="NZ_RKQL01000004.1"/>
</dbReference>
<dbReference type="OrthoDB" id="7616984at2"/>
<protein>
    <submittedName>
        <fullName evidence="2">Outer membrane protein TolC</fullName>
    </submittedName>
</protein>
<evidence type="ECO:0000313" key="3">
    <source>
        <dbReference type="Proteomes" id="UP000272193"/>
    </source>
</evidence>
<comment type="caution">
    <text evidence="2">The sequence shown here is derived from an EMBL/GenBank/DDBJ whole genome shotgun (WGS) entry which is preliminary data.</text>
</comment>
<keyword evidence="3" id="KW-1185">Reference proteome</keyword>
<organism evidence="2 3">
    <name type="scientific">Tibeticola sediminis</name>
    <dbReference type="NCBI Taxonomy" id="1917811"/>
    <lineage>
        <taxon>Bacteria</taxon>
        <taxon>Pseudomonadati</taxon>
        <taxon>Pseudomonadota</taxon>
        <taxon>Betaproteobacteria</taxon>
        <taxon>Burkholderiales</taxon>
        <taxon>Comamonadaceae</taxon>
        <taxon>Tibeticola</taxon>
    </lineage>
</organism>
<keyword evidence="1" id="KW-0732">Signal</keyword>
<dbReference type="GO" id="GO:0015562">
    <property type="term" value="F:efflux transmembrane transporter activity"/>
    <property type="evidence" value="ECO:0007669"/>
    <property type="project" value="InterPro"/>
</dbReference>
<name>A0A3N4U7Z4_9BURK</name>
<reference evidence="2 3" key="1">
    <citation type="submission" date="2018-11" db="EMBL/GenBank/DDBJ databases">
        <title>Genomic Encyclopedia of Type Strains, Phase IV (KMG-IV): sequencing the most valuable type-strain genomes for metagenomic binning, comparative biology and taxonomic classification.</title>
        <authorList>
            <person name="Goeker M."/>
        </authorList>
    </citation>
    <scope>NUCLEOTIDE SEQUENCE [LARGE SCALE GENOMIC DNA]</scope>
    <source>
        <strain evidence="2 3">DSM 101684</strain>
    </source>
</reference>
<proteinExistence type="predicted"/>
<feature type="signal peptide" evidence="1">
    <location>
        <begin position="1"/>
        <end position="25"/>
    </location>
</feature>
<accession>A0A3N4U7Z4</accession>
<evidence type="ECO:0000313" key="2">
    <source>
        <dbReference type="EMBL" id="RPE66863.1"/>
    </source>
</evidence>
<sequence>MKAAEAVRRGALAVVWGLAAGSSWAQTAAQVGLPLPVEVLRAAVQAQPRVAAAEAALAAARARGEALQAGPYEWTARLALNRRDDRAADQRLSEQEIALETGLRLPGKAQTDGQLAALGVQEQVHALAQARREVLHELLAETYALLAAQREAAVQAELVAVSQRQLEVALRRERAGEAAKLETLAARADLARVQAAAEAAQAQAAERSAAWLRRYPGVLLPDAAAVPELEALVARMKPLESAAAQAAWVEQLMAQHPDLAAAGIRTALARTEARRAEQDRLADPTVGVRTARERGGQERVWGVYVSVPIGGAARQAAVAAALAQADRAEREQAQTRQRVQAEAWRMLGEALQGVRQAQRQQVAAQALVRSAQLQERAWTLGEGTLSDVLLAQRTAAEARLAAERAHVDAAAALARLEAHSPSVWADAGR</sequence>
<dbReference type="SUPFAM" id="SSF56954">
    <property type="entry name" value="Outer membrane efflux proteins (OEP)"/>
    <property type="match status" value="1"/>
</dbReference>
<gene>
    <name evidence="2" type="ORF">EDC62_1937</name>
</gene>